<evidence type="ECO:0000256" key="2">
    <source>
        <dbReference type="ARBA" id="ARBA00022448"/>
    </source>
</evidence>
<dbReference type="OrthoDB" id="6770063at2759"/>
<feature type="transmembrane region" description="Helical" evidence="7">
    <location>
        <begin position="262"/>
        <end position="283"/>
    </location>
</feature>
<feature type="transmembrane region" description="Helical" evidence="7">
    <location>
        <begin position="147"/>
        <end position="168"/>
    </location>
</feature>
<evidence type="ECO:0000256" key="6">
    <source>
        <dbReference type="ARBA" id="ARBA00024338"/>
    </source>
</evidence>
<dbReference type="GO" id="GO:0022857">
    <property type="term" value="F:transmembrane transporter activity"/>
    <property type="evidence" value="ECO:0007669"/>
    <property type="project" value="InterPro"/>
</dbReference>
<reference evidence="10" key="1">
    <citation type="submission" date="2020-01" db="EMBL/GenBank/DDBJ databases">
        <title>Draft genome sequence of the Termite Coptotermes fromosanus.</title>
        <authorList>
            <person name="Itakura S."/>
            <person name="Yosikawa Y."/>
            <person name="Umezawa K."/>
        </authorList>
    </citation>
    <scope>NUCLEOTIDE SEQUENCE [LARGE SCALE GENOMIC DNA]</scope>
</reference>
<dbReference type="CDD" id="cd17328">
    <property type="entry name" value="MFS_spinster_like"/>
    <property type="match status" value="1"/>
</dbReference>
<evidence type="ECO:0000256" key="5">
    <source>
        <dbReference type="ARBA" id="ARBA00023136"/>
    </source>
</evidence>
<dbReference type="InParanoid" id="A0A6L2PI70"/>
<feature type="transmembrane region" description="Helical" evidence="7">
    <location>
        <begin position="180"/>
        <end position="199"/>
    </location>
</feature>
<evidence type="ECO:0000256" key="3">
    <source>
        <dbReference type="ARBA" id="ARBA00022692"/>
    </source>
</evidence>
<feature type="transmembrane region" description="Helical" evidence="7">
    <location>
        <begin position="57"/>
        <end position="78"/>
    </location>
</feature>
<keyword evidence="2" id="KW-0813">Transport</keyword>
<evidence type="ECO:0000259" key="8">
    <source>
        <dbReference type="PROSITE" id="PS50850"/>
    </source>
</evidence>
<evidence type="ECO:0000313" key="10">
    <source>
        <dbReference type="Proteomes" id="UP000502823"/>
    </source>
</evidence>
<keyword evidence="3 7" id="KW-0812">Transmembrane</keyword>
<sequence length="303" mass="34037">MLGHVQENRWFDLHSKRAFPDPQYKIKKPVFTSTVVQPLLFTSYYLDREAKLNFVNWYLRVVLIGEIDSTVVLFGGILKNVQDDFNVGNDLGGLLQTAFVLSYMIFAPLFGYLGDRYSRRFIMAFGVLLWSLTTLIGSYMHTYGWFLTFRALVGIGEASYSTIAPTIISDLYVKDTRSKMLALFYFAIPVGSGLGYIVGSGTASLSGCWRWGLRVTPAMGIVAVLLISFVMRDPVRGKNEGSELRPTTWSNDLRELCKNKSFVLSTAGFTCVSFVAGALAWWGPMFVYQGLKLQQGYEDVTQD</sequence>
<dbReference type="AlphaFoldDB" id="A0A6L2PI70"/>
<evidence type="ECO:0000256" key="7">
    <source>
        <dbReference type="SAM" id="Phobius"/>
    </source>
</evidence>
<dbReference type="Pfam" id="PF07690">
    <property type="entry name" value="MFS_1"/>
    <property type="match status" value="1"/>
</dbReference>
<dbReference type="InterPro" id="IPR044770">
    <property type="entry name" value="MFS_spinster-like"/>
</dbReference>
<proteinExistence type="inferred from homology"/>
<feature type="transmembrane region" description="Helical" evidence="7">
    <location>
        <begin position="211"/>
        <end position="231"/>
    </location>
</feature>
<dbReference type="PROSITE" id="PS50850">
    <property type="entry name" value="MFS"/>
    <property type="match status" value="1"/>
</dbReference>
<dbReference type="EMBL" id="BLKM01000207">
    <property type="protein sequence ID" value="GFG30285.1"/>
    <property type="molecule type" value="Genomic_DNA"/>
</dbReference>
<dbReference type="PANTHER" id="PTHR23505">
    <property type="entry name" value="SPINSTER"/>
    <property type="match status" value="1"/>
</dbReference>
<organism evidence="9 10">
    <name type="scientific">Coptotermes formosanus</name>
    <name type="common">Formosan subterranean termite</name>
    <dbReference type="NCBI Taxonomy" id="36987"/>
    <lineage>
        <taxon>Eukaryota</taxon>
        <taxon>Metazoa</taxon>
        <taxon>Ecdysozoa</taxon>
        <taxon>Arthropoda</taxon>
        <taxon>Hexapoda</taxon>
        <taxon>Insecta</taxon>
        <taxon>Pterygota</taxon>
        <taxon>Neoptera</taxon>
        <taxon>Polyneoptera</taxon>
        <taxon>Dictyoptera</taxon>
        <taxon>Blattodea</taxon>
        <taxon>Blattoidea</taxon>
        <taxon>Termitoidae</taxon>
        <taxon>Rhinotermitidae</taxon>
        <taxon>Coptotermes</taxon>
    </lineage>
</organism>
<evidence type="ECO:0000256" key="4">
    <source>
        <dbReference type="ARBA" id="ARBA00022989"/>
    </source>
</evidence>
<dbReference type="GO" id="GO:0016020">
    <property type="term" value="C:membrane"/>
    <property type="evidence" value="ECO:0007669"/>
    <property type="project" value="UniProtKB-SubCell"/>
</dbReference>
<comment type="similarity">
    <text evidence="6">Belongs to the major facilitator superfamily. Spinster (TC 2.A.1.49) family.</text>
</comment>
<feature type="domain" description="Major facilitator superfamily (MFS) profile" evidence="8">
    <location>
        <begin position="54"/>
        <end position="303"/>
    </location>
</feature>
<evidence type="ECO:0000313" key="9">
    <source>
        <dbReference type="EMBL" id="GFG30285.1"/>
    </source>
</evidence>
<comment type="subcellular location">
    <subcellularLocation>
        <location evidence="1">Membrane</location>
        <topology evidence="1">Multi-pass membrane protein</topology>
    </subcellularLocation>
</comment>
<dbReference type="Gene3D" id="1.20.1250.20">
    <property type="entry name" value="MFS general substrate transporter like domains"/>
    <property type="match status" value="1"/>
</dbReference>
<dbReference type="PANTHER" id="PTHR23505:SF79">
    <property type="entry name" value="PROTEIN SPINSTER"/>
    <property type="match status" value="1"/>
</dbReference>
<comment type="caution">
    <text evidence="9">The sequence shown here is derived from an EMBL/GenBank/DDBJ whole genome shotgun (WGS) entry which is preliminary data.</text>
</comment>
<feature type="transmembrane region" description="Helical" evidence="7">
    <location>
        <begin position="93"/>
        <end position="114"/>
    </location>
</feature>
<keyword evidence="5 7" id="KW-0472">Membrane</keyword>
<feature type="transmembrane region" description="Helical" evidence="7">
    <location>
        <begin position="121"/>
        <end position="141"/>
    </location>
</feature>
<protein>
    <recommendedName>
        <fullName evidence="8">Major facilitator superfamily (MFS) profile domain-containing protein</fullName>
    </recommendedName>
</protein>
<name>A0A6L2PI70_COPFO</name>
<feature type="non-terminal residue" evidence="9">
    <location>
        <position position="303"/>
    </location>
</feature>
<dbReference type="InterPro" id="IPR036259">
    <property type="entry name" value="MFS_trans_sf"/>
</dbReference>
<dbReference type="Proteomes" id="UP000502823">
    <property type="component" value="Unassembled WGS sequence"/>
</dbReference>
<dbReference type="InterPro" id="IPR011701">
    <property type="entry name" value="MFS"/>
</dbReference>
<dbReference type="SUPFAM" id="SSF103473">
    <property type="entry name" value="MFS general substrate transporter"/>
    <property type="match status" value="1"/>
</dbReference>
<gene>
    <name evidence="9" type="ORF">Cfor_04107</name>
</gene>
<keyword evidence="4 7" id="KW-1133">Transmembrane helix</keyword>
<keyword evidence="10" id="KW-1185">Reference proteome</keyword>
<accession>A0A6L2PI70</accession>
<dbReference type="InterPro" id="IPR020846">
    <property type="entry name" value="MFS_dom"/>
</dbReference>
<evidence type="ECO:0000256" key="1">
    <source>
        <dbReference type="ARBA" id="ARBA00004141"/>
    </source>
</evidence>